<accession>A0AAD7GF62</accession>
<dbReference type="Proteomes" id="UP001221757">
    <property type="component" value="Unassembled WGS sequence"/>
</dbReference>
<dbReference type="GO" id="GO:0004497">
    <property type="term" value="F:monooxygenase activity"/>
    <property type="evidence" value="ECO:0007669"/>
    <property type="project" value="InterPro"/>
</dbReference>
<dbReference type="InterPro" id="IPR036396">
    <property type="entry name" value="Cyt_P450_sf"/>
</dbReference>
<dbReference type="EMBL" id="JARKIE010000081">
    <property type="protein sequence ID" value="KAJ7688171.1"/>
    <property type="molecule type" value="Genomic_DNA"/>
</dbReference>
<proteinExistence type="predicted"/>
<organism evidence="1 2">
    <name type="scientific">Mycena rosella</name>
    <name type="common">Pink bonnet</name>
    <name type="synonym">Agaricus rosellus</name>
    <dbReference type="NCBI Taxonomy" id="1033263"/>
    <lineage>
        <taxon>Eukaryota</taxon>
        <taxon>Fungi</taxon>
        <taxon>Dikarya</taxon>
        <taxon>Basidiomycota</taxon>
        <taxon>Agaricomycotina</taxon>
        <taxon>Agaricomycetes</taxon>
        <taxon>Agaricomycetidae</taxon>
        <taxon>Agaricales</taxon>
        <taxon>Marasmiineae</taxon>
        <taxon>Mycenaceae</taxon>
        <taxon>Mycena</taxon>
    </lineage>
</organism>
<dbReference type="Gene3D" id="1.10.630.10">
    <property type="entry name" value="Cytochrome P450"/>
    <property type="match status" value="1"/>
</dbReference>
<name>A0AAD7GF62_MYCRO</name>
<dbReference type="GO" id="GO:0016705">
    <property type="term" value="F:oxidoreductase activity, acting on paired donors, with incorporation or reduction of molecular oxygen"/>
    <property type="evidence" value="ECO:0007669"/>
    <property type="project" value="InterPro"/>
</dbReference>
<sequence>MASLFGPGREYMPMSKSKWWDMEWKKKFKSDRGMQPSFTASLLERNPKPTPEEELTYKWASVGLYGDNFRGWIVLSDDVLVSQGAEPGVRGAAQSSREIMHDSAAYLDPYEFKPERFLVPSEDPKLNPDPCRYAFGYFLAEDAMFIAVVTTLAVFAIAPAKTTTKEVEYMSAIISSLAYRPKTRDSIYMNQISS</sequence>
<reference evidence="1" key="1">
    <citation type="submission" date="2023-03" db="EMBL/GenBank/DDBJ databases">
        <title>Massive genome expansion in bonnet fungi (Mycena s.s.) driven by repeated elements and novel gene families across ecological guilds.</title>
        <authorList>
            <consortium name="Lawrence Berkeley National Laboratory"/>
            <person name="Harder C.B."/>
            <person name="Miyauchi S."/>
            <person name="Viragh M."/>
            <person name="Kuo A."/>
            <person name="Thoen E."/>
            <person name="Andreopoulos B."/>
            <person name="Lu D."/>
            <person name="Skrede I."/>
            <person name="Drula E."/>
            <person name="Henrissat B."/>
            <person name="Morin E."/>
            <person name="Kohler A."/>
            <person name="Barry K."/>
            <person name="LaButti K."/>
            <person name="Morin E."/>
            <person name="Salamov A."/>
            <person name="Lipzen A."/>
            <person name="Mereny Z."/>
            <person name="Hegedus B."/>
            <person name="Baldrian P."/>
            <person name="Stursova M."/>
            <person name="Weitz H."/>
            <person name="Taylor A."/>
            <person name="Grigoriev I.V."/>
            <person name="Nagy L.G."/>
            <person name="Martin F."/>
            <person name="Kauserud H."/>
        </authorList>
    </citation>
    <scope>NUCLEOTIDE SEQUENCE</scope>
    <source>
        <strain evidence="1">CBHHK067</strain>
    </source>
</reference>
<comment type="caution">
    <text evidence="1">The sequence shown here is derived from an EMBL/GenBank/DDBJ whole genome shotgun (WGS) entry which is preliminary data.</text>
</comment>
<evidence type="ECO:0000313" key="1">
    <source>
        <dbReference type="EMBL" id="KAJ7688171.1"/>
    </source>
</evidence>
<dbReference type="GO" id="GO:0005506">
    <property type="term" value="F:iron ion binding"/>
    <property type="evidence" value="ECO:0007669"/>
    <property type="project" value="InterPro"/>
</dbReference>
<dbReference type="SUPFAM" id="SSF48264">
    <property type="entry name" value="Cytochrome P450"/>
    <property type="match status" value="1"/>
</dbReference>
<protein>
    <submittedName>
        <fullName evidence="1">Uncharacterized protein</fullName>
    </submittedName>
</protein>
<evidence type="ECO:0000313" key="2">
    <source>
        <dbReference type="Proteomes" id="UP001221757"/>
    </source>
</evidence>
<dbReference type="GO" id="GO:0020037">
    <property type="term" value="F:heme binding"/>
    <property type="evidence" value="ECO:0007669"/>
    <property type="project" value="InterPro"/>
</dbReference>
<dbReference type="AlphaFoldDB" id="A0AAD7GF62"/>
<keyword evidence="2" id="KW-1185">Reference proteome</keyword>
<gene>
    <name evidence="1" type="ORF">B0H17DRAFT_1135821</name>
</gene>